<feature type="domain" description="Peptidase M14" evidence="1">
    <location>
        <begin position="43"/>
        <end position="174"/>
    </location>
</feature>
<evidence type="ECO:0000313" key="2">
    <source>
        <dbReference type="EMBL" id="MCA9726693.1"/>
    </source>
</evidence>
<feature type="non-terminal residue" evidence="2">
    <location>
        <position position="1"/>
    </location>
</feature>
<organism evidence="2 3">
    <name type="scientific">Eiseniibacteriota bacterium</name>
    <dbReference type="NCBI Taxonomy" id="2212470"/>
    <lineage>
        <taxon>Bacteria</taxon>
        <taxon>Candidatus Eiseniibacteriota</taxon>
    </lineage>
</organism>
<dbReference type="EMBL" id="JAGQHR010000056">
    <property type="protein sequence ID" value="MCA9726693.1"/>
    <property type="molecule type" value="Genomic_DNA"/>
</dbReference>
<accession>A0A956LWJ9</accession>
<sequence>SAFALANLWHDFDNDGDLDCFITYDNKSPEYFDNDGDGEINEDDPGGYDPNRNWPWLWQPEGIQYGAHDYPFSLPETRAVGEFVLAHPNIAAAQTYHNNGGMILRSPGSESARMERADDDLFAFIGERGESMLPGYHSYVLWKDLYQVWGGELDWFYGALGVVCFSNELWTEENLYRKDLGEGDEGRERRAAFLRYLLQNQGVVPWHEIDHPDYGKVEVGGTVKAFGRVPPSFLLEEELHRNMAFTLYHAEAMPLISIGEVEVSAVGNGLSRIRVGIDNSGIIPTRLHQDVRHEITAKNSVQLAGLRVLAAGEVPDPHRSDVRWQHGRPERLLVETLGGLSRTWVEFLVAGSGNARIRVDALRGGTAERTVSVP</sequence>
<evidence type="ECO:0000313" key="3">
    <source>
        <dbReference type="Proteomes" id="UP000697710"/>
    </source>
</evidence>
<name>A0A956LWJ9_UNCEI</name>
<dbReference type="Proteomes" id="UP000697710">
    <property type="component" value="Unassembled WGS sequence"/>
</dbReference>
<dbReference type="GO" id="GO:0004181">
    <property type="term" value="F:metallocarboxypeptidase activity"/>
    <property type="evidence" value="ECO:0007669"/>
    <property type="project" value="InterPro"/>
</dbReference>
<dbReference type="InterPro" id="IPR000834">
    <property type="entry name" value="Peptidase_M14"/>
</dbReference>
<reference evidence="2" key="2">
    <citation type="journal article" date="2021" name="Microbiome">
        <title>Successional dynamics and alternative stable states in a saline activated sludge microbial community over 9 years.</title>
        <authorList>
            <person name="Wang Y."/>
            <person name="Ye J."/>
            <person name="Ju F."/>
            <person name="Liu L."/>
            <person name="Boyd J.A."/>
            <person name="Deng Y."/>
            <person name="Parks D.H."/>
            <person name="Jiang X."/>
            <person name="Yin X."/>
            <person name="Woodcroft B.J."/>
            <person name="Tyson G.W."/>
            <person name="Hugenholtz P."/>
            <person name="Polz M.F."/>
            <person name="Zhang T."/>
        </authorList>
    </citation>
    <scope>NUCLEOTIDE SEQUENCE</scope>
    <source>
        <strain evidence="2">HKST-UBA01</strain>
    </source>
</reference>
<dbReference type="GO" id="GO:0008270">
    <property type="term" value="F:zinc ion binding"/>
    <property type="evidence" value="ECO:0007669"/>
    <property type="project" value="InterPro"/>
</dbReference>
<dbReference type="GO" id="GO:0006508">
    <property type="term" value="P:proteolysis"/>
    <property type="evidence" value="ECO:0007669"/>
    <property type="project" value="InterPro"/>
</dbReference>
<comment type="caution">
    <text evidence="2">The sequence shown here is derived from an EMBL/GenBank/DDBJ whole genome shotgun (WGS) entry which is preliminary data.</text>
</comment>
<gene>
    <name evidence="2" type="ORF">KC729_03355</name>
</gene>
<dbReference type="AlphaFoldDB" id="A0A956LWJ9"/>
<reference evidence="2" key="1">
    <citation type="submission" date="2020-04" db="EMBL/GenBank/DDBJ databases">
        <authorList>
            <person name="Zhang T."/>
        </authorList>
    </citation>
    <scope>NUCLEOTIDE SEQUENCE</scope>
    <source>
        <strain evidence="2">HKST-UBA01</strain>
    </source>
</reference>
<evidence type="ECO:0000259" key="1">
    <source>
        <dbReference type="Pfam" id="PF00246"/>
    </source>
</evidence>
<dbReference type="SUPFAM" id="SSF53187">
    <property type="entry name" value="Zn-dependent exopeptidases"/>
    <property type="match status" value="1"/>
</dbReference>
<proteinExistence type="predicted"/>
<dbReference type="Gene3D" id="3.40.630.10">
    <property type="entry name" value="Zn peptidases"/>
    <property type="match status" value="1"/>
</dbReference>
<protein>
    <submittedName>
        <fullName evidence="2">Peptidase M14</fullName>
    </submittedName>
</protein>
<dbReference type="Pfam" id="PF00246">
    <property type="entry name" value="Peptidase_M14"/>
    <property type="match status" value="1"/>
</dbReference>